<keyword evidence="4" id="KW-1185">Reference proteome</keyword>
<comment type="caution">
    <text evidence="3">The sequence shown here is derived from an EMBL/GenBank/DDBJ whole genome shotgun (WGS) entry which is preliminary data.</text>
</comment>
<dbReference type="AlphaFoldDB" id="A0A2A9M9T7"/>
<gene>
    <name evidence="3" type="ORF">BESB_020810</name>
</gene>
<feature type="compositionally biased region" description="Low complexity" evidence="1">
    <location>
        <begin position="134"/>
        <end position="152"/>
    </location>
</feature>
<dbReference type="Proteomes" id="UP000224006">
    <property type="component" value="Chromosome XI"/>
</dbReference>
<evidence type="ECO:0000256" key="1">
    <source>
        <dbReference type="SAM" id="MobiDB-lite"/>
    </source>
</evidence>
<feature type="compositionally biased region" description="Low complexity" evidence="1">
    <location>
        <begin position="456"/>
        <end position="469"/>
    </location>
</feature>
<protein>
    <recommendedName>
        <fullName evidence="5">Transmembrane protein</fullName>
    </recommendedName>
</protein>
<keyword evidence="2" id="KW-0472">Membrane</keyword>
<reference evidence="3 4" key="1">
    <citation type="submission" date="2017-09" db="EMBL/GenBank/DDBJ databases">
        <title>Genome sequencing of Besnoitia besnoiti strain Bb-Ger1.</title>
        <authorList>
            <person name="Schares G."/>
            <person name="Venepally P."/>
            <person name="Lorenzi H.A."/>
        </authorList>
    </citation>
    <scope>NUCLEOTIDE SEQUENCE [LARGE SCALE GENOMIC DNA]</scope>
    <source>
        <strain evidence="3 4">Bb-Ger1</strain>
    </source>
</reference>
<name>A0A2A9M9T7_BESBE</name>
<organism evidence="3 4">
    <name type="scientific">Besnoitia besnoiti</name>
    <name type="common">Apicomplexan protozoan</name>
    <dbReference type="NCBI Taxonomy" id="94643"/>
    <lineage>
        <taxon>Eukaryota</taxon>
        <taxon>Sar</taxon>
        <taxon>Alveolata</taxon>
        <taxon>Apicomplexa</taxon>
        <taxon>Conoidasida</taxon>
        <taxon>Coccidia</taxon>
        <taxon>Eucoccidiorida</taxon>
        <taxon>Eimeriorina</taxon>
        <taxon>Sarcocystidae</taxon>
        <taxon>Besnoitia</taxon>
    </lineage>
</organism>
<keyword evidence="2" id="KW-1133">Transmembrane helix</keyword>
<feature type="compositionally biased region" description="Low complexity" evidence="1">
    <location>
        <begin position="109"/>
        <end position="120"/>
    </location>
</feature>
<evidence type="ECO:0000313" key="3">
    <source>
        <dbReference type="EMBL" id="PFH32140.1"/>
    </source>
</evidence>
<feature type="compositionally biased region" description="Basic and acidic residues" evidence="1">
    <location>
        <begin position="393"/>
        <end position="422"/>
    </location>
</feature>
<dbReference type="GeneID" id="40307142"/>
<evidence type="ECO:0008006" key="5">
    <source>
        <dbReference type="Google" id="ProtNLM"/>
    </source>
</evidence>
<sequence length="510" mass="53617">MDSSLRFWGFASGTRTRCSVRPVLTEGSVGQRRACICADRSGFCVTLGNKPTRLPRSIVFSLSLFAATYLFLAVFSLHSSFQSAQAAAPGIYLRGADERKPSENRIEPADASSAAAPPRSPALHLLSGLSPFKSSTSTASPAGSPSEPASQSLSKPAAPLLKPTHSRAPLLSGKKAERHPTDQKADSPQENEARPPLLAHLLAPHDDALDTRRTGSLLSPPPSSATTPPSSASGSPLAALSNGALEKNTASSSATSRKPFPSLLPRVRAKKGGASAGDQEGTKREVVTLPEEFRAPRPVLATRGRSLQATDYEAASSAELKATQERGFETLQALLAQAPQTQTVPVLPLKVLEVEEETQTPEPCACDACQEDRGGEPAKKEGGLGPPCVCESCLRKAAEEERKKAEEEEARRKAEEEEKAQTPDEAEKEEEERKAEEGKTADPSVEPAEDAHEGESQQAQETTSSSSAAPDLNVKGTDISPRAASAALSCAVSTGALGVAVGTAVVLQFF</sequence>
<feature type="transmembrane region" description="Helical" evidence="2">
    <location>
        <begin position="58"/>
        <end position="77"/>
    </location>
</feature>
<dbReference type="RefSeq" id="XP_029216149.1">
    <property type="nucleotide sequence ID" value="XM_029360790.1"/>
</dbReference>
<feature type="compositionally biased region" description="Basic and acidic residues" evidence="1">
    <location>
        <begin position="370"/>
        <end position="382"/>
    </location>
</feature>
<dbReference type="KEGG" id="bbes:BESB_020810"/>
<feature type="region of interest" description="Disordered" evidence="1">
    <location>
        <begin position="101"/>
        <end position="120"/>
    </location>
</feature>
<dbReference type="EMBL" id="NWUJ01000012">
    <property type="protein sequence ID" value="PFH32140.1"/>
    <property type="molecule type" value="Genomic_DNA"/>
</dbReference>
<keyword evidence="2" id="KW-0812">Transmembrane</keyword>
<evidence type="ECO:0000313" key="4">
    <source>
        <dbReference type="Proteomes" id="UP000224006"/>
    </source>
</evidence>
<feature type="compositionally biased region" description="Basic and acidic residues" evidence="1">
    <location>
        <begin position="431"/>
        <end position="440"/>
    </location>
</feature>
<feature type="region of interest" description="Disordered" evidence="1">
    <location>
        <begin position="125"/>
        <end position="291"/>
    </location>
</feature>
<evidence type="ECO:0000256" key="2">
    <source>
        <dbReference type="SAM" id="Phobius"/>
    </source>
</evidence>
<proteinExistence type="predicted"/>
<feature type="compositionally biased region" description="Low complexity" evidence="1">
    <location>
        <begin position="214"/>
        <end position="245"/>
    </location>
</feature>
<feature type="compositionally biased region" description="Basic and acidic residues" evidence="1">
    <location>
        <begin position="203"/>
        <end position="213"/>
    </location>
</feature>
<dbReference type="VEuPathDB" id="ToxoDB:BESB_020810"/>
<accession>A0A2A9M9T7</accession>
<feature type="compositionally biased region" description="Basic and acidic residues" evidence="1">
    <location>
        <begin position="280"/>
        <end position="291"/>
    </location>
</feature>
<feature type="region of interest" description="Disordered" evidence="1">
    <location>
        <begin position="357"/>
        <end position="477"/>
    </location>
</feature>
<feature type="compositionally biased region" description="Basic and acidic residues" evidence="1">
    <location>
        <begin position="174"/>
        <end position="193"/>
    </location>
</feature>